<evidence type="ECO:0000313" key="9">
    <source>
        <dbReference type="EMBL" id="ODV60579.1"/>
    </source>
</evidence>
<dbReference type="FunCoup" id="A0A1D2VG60">
    <property type="interactions" value="69"/>
</dbReference>
<keyword evidence="5" id="KW-0576">Peroxisome</keyword>
<feature type="domain" description="Peroxin/Ferlin" evidence="7">
    <location>
        <begin position="295"/>
        <end position="367"/>
    </location>
</feature>
<feature type="domain" description="Peroxin/Ferlin" evidence="8">
    <location>
        <begin position="393"/>
        <end position="426"/>
    </location>
</feature>
<comment type="subcellular location">
    <subcellularLocation>
        <location evidence="1">Peroxisome membrane</location>
        <topology evidence="1">Multi-pass membrane protein</topology>
    </subcellularLocation>
</comment>
<organism evidence="9 10">
    <name type="scientific">Ascoidea rubescens DSM 1968</name>
    <dbReference type="NCBI Taxonomy" id="1344418"/>
    <lineage>
        <taxon>Eukaryota</taxon>
        <taxon>Fungi</taxon>
        <taxon>Dikarya</taxon>
        <taxon>Ascomycota</taxon>
        <taxon>Saccharomycotina</taxon>
        <taxon>Saccharomycetes</taxon>
        <taxon>Ascoideaceae</taxon>
        <taxon>Ascoidea</taxon>
    </lineage>
</organism>
<evidence type="ECO:0000256" key="3">
    <source>
        <dbReference type="ARBA" id="ARBA00022989"/>
    </source>
</evidence>
<dbReference type="GO" id="GO:0007031">
    <property type="term" value="P:peroxisome organization"/>
    <property type="evidence" value="ECO:0007669"/>
    <property type="project" value="UniProtKB-ARBA"/>
</dbReference>
<dbReference type="InterPro" id="IPR010482">
    <property type="entry name" value="TECPR1-like_DysF"/>
</dbReference>
<feature type="transmembrane region" description="Helical" evidence="6">
    <location>
        <begin position="80"/>
        <end position="97"/>
    </location>
</feature>
<keyword evidence="10" id="KW-1185">Reference proteome</keyword>
<dbReference type="Pfam" id="PF06398">
    <property type="entry name" value="Pex24p"/>
    <property type="match status" value="1"/>
</dbReference>
<name>A0A1D2VG60_9ASCO</name>
<keyword evidence="4 6" id="KW-0472">Membrane</keyword>
<dbReference type="InterPro" id="IPR006614">
    <property type="entry name" value="Peroxin/Ferlin"/>
</dbReference>
<gene>
    <name evidence="9" type="ORF">ASCRUDRAFT_22727</name>
</gene>
<dbReference type="GO" id="GO:0005778">
    <property type="term" value="C:peroxisomal membrane"/>
    <property type="evidence" value="ECO:0007669"/>
    <property type="project" value="UniProtKB-SubCell"/>
</dbReference>
<dbReference type="PANTHER" id="PTHR31679:SF2">
    <property type="entry name" value="PEROXISOMAL MEMBRANE PROTEIN PEX30-RELATED"/>
    <property type="match status" value="1"/>
</dbReference>
<dbReference type="SMART" id="SM00693">
    <property type="entry name" value="DysFN"/>
    <property type="match status" value="1"/>
</dbReference>
<feature type="non-terminal residue" evidence="9">
    <location>
        <position position="426"/>
    </location>
</feature>
<protein>
    <submittedName>
        <fullName evidence="9">Integral peroxisomal membrane peroxin</fullName>
    </submittedName>
</protein>
<dbReference type="STRING" id="1344418.A0A1D2VG60"/>
<dbReference type="Proteomes" id="UP000095038">
    <property type="component" value="Unassembled WGS sequence"/>
</dbReference>
<dbReference type="EMBL" id="KV454482">
    <property type="protein sequence ID" value="ODV60579.1"/>
    <property type="molecule type" value="Genomic_DNA"/>
</dbReference>
<dbReference type="RefSeq" id="XP_020046886.1">
    <property type="nucleotide sequence ID" value="XM_020189753.1"/>
</dbReference>
<keyword evidence="3 6" id="KW-1133">Transmembrane helix</keyword>
<evidence type="ECO:0000259" key="8">
    <source>
        <dbReference type="SMART" id="SM00694"/>
    </source>
</evidence>
<evidence type="ECO:0000313" key="10">
    <source>
        <dbReference type="Proteomes" id="UP000095038"/>
    </source>
</evidence>
<dbReference type="GeneID" id="30963389"/>
<evidence type="ECO:0000256" key="1">
    <source>
        <dbReference type="ARBA" id="ARBA00004585"/>
    </source>
</evidence>
<evidence type="ECO:0000256" key="4">
    <source>
        <dbReference type="ARBA" id="ARBA00023136"/>
    </source>
</evidence>
<sequence>PADTRASFTNISSDPVASNVNHAHSNVINSSSPSLNFLPKASPLLASTPTTVSKALIRAYPYLVLTDKLLSILTWTNDNYFINLSILFSIISLVLYFEFIITYFGHILAVLLLFLYFYIIQQININNLSSNNLNSNPNNIVNLLTSVSIKSEILLSPITSLKLSTYDLKRLLFTTVFLSPIYIIVSFFFIKPKVLILLLLTHLLTYHSIQYKIIRRILWKSKTFKLISFYLTGLNFNKISSNSRLNNFLKLNNNNNTGISNNSTNSGNRSFFSSNDQSAIDDPFAKSSIDNYGKPIRFTYVLYENQRRWLGIGWTSNLLSYERAPWTDEFLNESLPPDDFKLPETLSNNDNLNNMIWKWVDKNWKLDLTNDGALTIPKGHKSKLVVDPRNDDGYIFYDNTWKKPSSEDSYSKYTRRRRWVRTAELI</sequence>
<feature type="non-terminal residue" evidence="9">
    <location>
        <position position="1"/>
    </location>
</feature>
<dbReference type="SMART" id="SM00694">
    <property type="entry name" value="DysFC"/>
    <property type="match status" value="1"/>
</dbReference>
<feature type="transmembrane region" description="Helical" evidence="6">
    <location>
        <begin position="171"/>
        <end position="190"/>
    </location>
</feature>
<evidence type="ECO:0000259" key="7">
    <source>
        <dbReference type="SMART" id="SM00693"/>
    </source>
</evidence>
<feature type="transmembrane region" description="Helical" evidence="6">
    <location>
        <begin position="103"/>
        <end position="120"/>
    </location>
</feature>
<dbReference type="PANTHER" id="PTHR31679">
    <property type="entry name" value="PEROXISOMAL MEMBRANE PROTEIN PEX30-RELATED"/>
    <property type="match status" value="1"/>
</dbReference>
<reference evidence="10" key="1">
    <citation type="submission" date="2016-05" db="EMBL/GenBank/DDBJ databases">
        <title>Comparative genomics of biotechnologically important yeasts.</title>
        <authorList>
            <consortium name="DOE Joint Genome Institute"/>
            <person name="Riley R."/>
            <person name="Haridas S."/>
            <person name="Wolfe K.H."/>
            <person name="Lopes M.R."/>
            <person name="Hittinger C.T."/>
            <person name="Goker M."/>
            <person name="Salamov A."/>
            <person name="Wisecaver J."/>
            <person name="Long T.M."/>
            <person name="Aerts A.L."/>
            <person name="Barry K."/>
            <person name="Choi C."/>
            <person name="Clum A."/>
            <person name="Coughlan A.Y."/>
            <person name="Deshpande S."/>
            <person name="Douglass A.P."/>
            <person name="Hanson S.J."/>
            <person name="Klenk H.-P."/>
            <person name="Labutti K."/>
            <person name="Lapidus A."/>
            <person name="Lindquist E."/>
            <person name="Lipzen A."/>
            <person name="Meier-Kolthoff J.P."/>
            <person name="Ohm R.A."/>
            <person name="Otillar R.P."/>
            <person name="Pangilinan J."/>
            <person name="Peng Y."/>
            <person name="Rokas A."/>
            <person name="Rosa C.A."/>
            <person name="Scheuner C."/>
            <person name="Sibirny A.A."/>
            <person name="Slot J.C."/>
            <person name="Stielow J.B."/>
            <person name="Sun H."/>
            <person name="Kurtzman C.P."/>
            <person name="Blackwell M."/>
            <person name="Grigoriev I.V."/>
            <person name="Jeffries T.W."/>
        </authorList>
    </citation>
    <scope>NUCLEOTIDE SEQUENCE [LARGE SCALE GENOMIC DNA]</scope>
    <source>
        <strain evidence="10">DSM 1968</strain>
    </source>
</reference>
<evidence type="ECO:0000256" key="5">
    <source>
        <dbReference type="ARBA" id="ARBA00023140"/>
    </source>
</evidence>
<dbReference type="AlphaFoldDB" id="A0A1D2VG60"/>
<accession>A0A1D2VG60</accession>
<evidence type="ECO:0000256" key="6">
    <source>
        <dbReference type="SAM" id="Phobius"/>
    </source>
</evidence>
<proteinExistence type="predicted"/>
<keyword evidence="2 6" id="KW-0812">Transmembrane</keyword>
<dbReference type="OrthoDB" id="5586090at2759"/>
<evidence type="ECO:0000256" key="2">
    <source>
        <dbReference type="ARBA" id="ARBA00022692"/>
    </source>
</evidence>
<dbReference type="InterPro" id="IPR052646">
    <property type="entry name" value="Peroxisomal_PEX28-32"/>
</dbReference>
<dbReference type="InParanoid" id="A0A1D2VG60"/>